<comment type="function">
    <text evidence="1">The light-harvesting complex (LHC) functions as a light receptor, it captures and delivers excitation energy to photosystems with which it is closely associated. Energy is transferred from the carotenoid and chlorophyll C (or B) to chlorophyll A and the photosynthetic reaction centers where it is used to synthesize ATP and reducing power.</text>
</comment>
<dbReference type="GO" id="GO:0016168">
    <property type="term" value="F:chlorophyll binding"/>
    <property type="evidence" value="ECO:0007669"/>
    <property type="project" value="UniProtKB-KW"/>
</dbReference>
<keyword evidence="12" id="KW-1185">Reference proteome</keyword>
<gene>
    <name evidence="11" type="primary">LHCP22</name>
    <name evidence="11" type="ORF">Esi_0085_0062</name>
</gene>
<accession>D7G7S7</accession>
<dbReference type="Gene3D" id="1.10.3460.10">
    <property type="entry name" value="Chlorophyll a/b binding protein domain"/>
    <property type="match status" value="1"/>
</dbReference>
<evidence type="ECO:0000256" key="9">
    <source>
        <dbReference type="PIRSR" id="PIRSR601344-1"/>
    </source>
</evidence>
<evidence type="ECO:0000256" key="1">
    <source>
        <dbReference type="ARBA" id="ARBA00004022"/>
    </source>
</evidence>
<feature type="binding site" evidence="9">
    <location>
        <position position="192"/>
    </location>
    <ligand>
        <name>chlorophyll a</name>
        <dbReference type="ChEBI" id="CHEBI:58416"/>
        <label>1</label>
    </ligand>
</feature>
<keyword evidence="6" id="KW-0602">Photosynthesis</keyword>
<dbReference type="EMBL" id="FN649741">
    <property type="protein sequence ID" value="CBJ27808.1"/>
    <property type="molecule type" value="Genomic_DNA"/>
</dbReference>
<evidence type="ECO:0000256" key="5">
    <source>
        <dbReference type="ARBA" id="ARBA00022528"/>
    </source>
</evidence>
<dbReference type="EMBL" id="FN649086">
    <property type="protein sequence ID" value="CBJ27808.1"/>
    <property type="molecule type" value="Genomic_DNA"/>
</dbReference>
<dbReference type="eggNOG" id="ENOG502S15M">
    <property type="taxonomic scope" value="Eukaryota"/>
</dbReference>
<evidence type="ECO:0000313" key="12">
    <source>
        <dbReference type="Proteomes" id="UP000002630"/>
    </source>
</evidence>
<comment type="subunit">
    <text evidence="4">The LHC complex of chromophytic algae is composed of fucoxanthin, chlorophyll A and C bound non-covalently by fucoxanthin chlorophyll proteins (FCPs). The ratio of pigments in this LHC is; fucoxanthin: chlorophyll C: chlorophyll A; (0.6-1): (0.1-0.3): (1).</text>
</comment>
<dbReference type="SUPFAM" id="SSF103511">
    <property type="entry name" value="Chlorophyll a-b binding protein"/>
    <property type="match status" value="1"/>
</dbReference>
<evidence type="ECO:0000256" key="10">
    <source>
        <dbReference type="SAM" id="SignalP"/>
    </source>
</evidence>
<feature type="binding site" evidence="9">
    <location>
        <position position="198"/>
    </location>
    <ligand>
        <name>chlorophyll a</name>
        <dbReference type="ChEBI" id="CHEBI:58416"/>
        <label>1</label>
    </ligand>
</feature>
<name>D7G7S7_ECTSI</name>
<proteinExistence type="inferred from homology"/>
<comment type="similarity">
    <text evidence="3">Belongs to the fucoxanthin chlorophyll protein family.</text>
</comment>
<keyword evidence="7" id="KW-0934">Plastid</keyword>
<evidence type="ECO:0000256" key="6">
    <source>
        <dbReference type="ARBA" id="ARBA00022531"/>
    </source>
</evidence>
<keyword evidence="8" id="KW-0437">Light-harvesting polypeptide</keyword>
<feature type="binding site" description="axial binding residue" evidence="9">
    <location>
        <position position="88"/>
    </location>
    <ligand>
        <name>chlorophyll b</name>
        <dbReference type="ChEBI" id="CHEBI:61721"/>
        <label>1</label>
    </ligand>
    <ligandPart>
        <name>Mg</name>
        <dbReference type="ChEBI" id="CHEBI:25107"/>
    </ligandPart>
</feature>
<evidence type="ECO:0000256" key="4">
    <source>
        <dbReference type="ARBA" id="ARBA00011623"/>
    </source>
</evidence>
<keyword evidence="9" id="KW-0157">Chromophore</keyword>
<dbReference type="PANTHER" id="PTHR21649">
    <property type="entry name" value="CHLOROPHYLL A/B BINDING PROTEIN"/>
    <property type="match status" value="1"/>
</dbReference>
<dbReference type="AlphaFoldDB" id="D7G7S7"/>
<comment type="subcellular location">
    <subcellularLocation>
        <location evidence="2">Plastid</location>
        <location evidence="2">Chloroplast</location>
    </subcellularLocation>
</comment>
<evidence type="ECO:0000256" key="7">
    <source>
        <dbReference type="ARBA" id="ARBA00022640"/>
    </source>
</evidence>
<evidence type="ECO:0000256" key="8">
    <source>
        <dbReference type="ARBA" id="ARBA00023243"/>
    </source>
</evidence>
<keyword evidence="10" id="KW-0732">Signal</keyword>
<dbReference type="InParanoid" id="D7G7S7"/>
<evidence type="ECO:0000313" key="11">
    <source>
        <dbReference type="EMBL" id="CBJ27808.1"/>
    </source>
</evidence>
<dbReference type="Proteomes" id="UP000002630">
    <property type="component" value="Linkage Group LG16"/>
</dbReference>
<sequence>MVASQMFLGTAATLIASSTAFVAPMAVRSAATTPSSSSLKMSAGSDYVATLPGAPFSDGKIFDPLGLSDGAAPGDIKKWREAEIKHGRVAMLASLGVIVAEQYHPFFMGPDYIGPAVDHFQEISAQFPEFWAFSLLGMAFIEYNTIMTAFDTPSAVTGEGGLKEDYIPGDLGFDPLNLKPDDEAALDAMKTKELNNGRLAMIGIAGMLAQELVNPADILG</sequence>
<feature type="chain" id="PRO_5003095897" evidence="10">
    <location>
        <begin position="21"/>
        <end position="220"/>
    </location>
</feature>
<feature type="binding site" evidence="9">
    <location>
        <position position="86"/>
    </location>
    <ligand>
        <name>chlorophyll a</name>
        <dbReference type="ChEBI" id="CHEBI:58416"/>
        <label>1</label>
    </ligand>
</feature>
<feature type="signal peptide" evidence="10">
    <location>
        <begin position="1"/>
        <end position="20"/>
    </location>
</feature>
<evidence type="ECO:0000256" key="3">
    <source>
        <dbReference type="ARBA" id="ARBA00005933"/>
    </source>
</evidence>
<feature type="binding site" evidence="9">
    <location>
        <position position="83"/>
    </location>
    <ligand>
        <name>chlorophyll a</name>
        <dbReference type="ChEBI" id="CHEBI:58416"/>
        <label>1</label>
    </ligand>
</feature>
<feature type="binding site" evidence="9">
    <location>
        <position position="210"/>
    </location>
    <ligand>
        <name>chlorophyll a</name>
        <dbReference type="ChEBI" id="CHEBI:58416"/>
        <label>1</label>
    </ligand>
</feature>
<feature type="binding site" evidence="9">
    <location>
        <position position="196"/>
    </location>
    <ligand>
        <name>chlorophyll a</name>
        <dbReference type="ChEBI" id="CHEBI:58416"/>
        <label>1</label>
    </ligand>
</feature>
<reference evidence="11 12" key="1">
    <citation type="journal article" date="2010" name="Nature">
        <title>The Ectocarpus genome and the independent evolution of multicellularity in brown algae.</title>
        <authorList>
            <person name="Cock J.M."/>
            <person name="Sterck L."/>
            <person name="Rouze P."/>
            <person name="Scornet D."/>
            <person name="Allen A.E."/>
            <person name="Amoutzias G."/>
            <person name="Anthouard V."/>
            <person name="Artiguenave F."/>
            <person name="Aury J.M."/>
            <person name="Badger J.H."/>
            <person name="Beszteri B."/>
            <person name="Billiau K."/>
            <person name="Bonnet E."/>
            <person name="Bothwell J.H."/>
            <person name="Bowler C."/>
            <person name="Boyen C."/>
            <person name="Brownlee C."/>
            <person name="Carrano C.J."/>
            <person name="Charrier B."/>
            <person name="Cho G.Y."/>
            <person name="Coelho S.M."/>
            <person name="Collen J."/>
            <person name="Corre E."/>
            <person name="Da Silva C."/>
            <person name="Delage L."/>
            <person name="Delaroque N."/>
            <person name="Dittami S.M."/>
            <person name="Doulbeau S."/>
            <person name="Elias M."/>
            <person name="Farnham G."/>
            <person name="Gachon C.M."/>
            <person name="Gschloessl B."/>
            <person name="Heesch S."/>
            <person name="Jabbari K."/>
            <person name="Jubin C."/>
            <person name="Kawai H."/>
            <person name="Kimura K."/>
            <person name="Kloareg B."/>
            <person name="Kupper F.C."/>
            <person name="Lang D."/>
            <person name="Le Bail A."/>
            <person name="Leblanc C."/>
            <person name="Lerouge P."/>
            <person name="Lohr M."/>
            <person name="Lopez P.J."/>
            <person name="Martens C."/>
            <person name="Maumus F."/>
            <person name="Michel G."/>
            <person name="Miranda-Saavedra D."/>
            <person name="Morales J."/>
            <person name="Moreau H."/>
            <person name="Motomura T."/>
            <person name="Nagasato C."/>
            <person name="Napoli C.A."/>
            <person name="Nelson D.R."/>
            <person name="Nyvall-Collen P."/>
            <person name="Peters A.F."/>
            <person name="Pommier C."/>
            <person name="Potin P."/>
            <person name="Poulain J."/>
            <person name="Quesneville H."/>
            <person name="Read B."/>
            <person name="Rensing S.A."/>
            <person name="Ritter A."/>
            <person name="Rousvoal S."/>
            <person name="Samanta M."/>
            <person name="Samson G."/>
            <person name="Schroeder D.C."/>
            <person name="Segurens B."/>
            <person name="Strittmatter M."/>
            <person name="Tonon T."/>
            <person name="Tregear J.W."/>
            <person name="Valentin K."/>
            <person name="von Dassow P."/>
            <person name="Yamagishi T."/>
            <person name="Van de Peer Y."/>
            <person name="Wincker P."/>
        </authorList>
    </citation>
    <scope>NUCLEOTIDE SEQUENCE [LARGE SCALE GENOMIC DNA]</scope>
    <source>
        <strain evidence="12">Ec32 / CCAP1310/4</strain>
    </source>
</reference>
<keyword evidence="9" id="KW-0148">Chlorophyll</keyword>
<evidence type="ECO:0000256" key="2">
    <source>
        <dbReference type="ARBA" id="ARBA00004229"/>
    </source>
</evidence>
<feature type="binding site" description="axial binding residue" evidence="9">
    <location>
        <position position="47"/>
    </location>
    <ligand>
        <name>chlorophyll b</name>
        <dbReference type="ChEBI" id="CHEBI:61721"/>
        <label>1</label>
    </ligand>
    <ligandPart>
        <name>Mg</name>
        <dbReference type="ChEBI" id="CHEBI:25107"/>
    </ligandPart>
</feature>
<dbReference type="GO" id="GO:0009507">
    <property type="term" value="C:chloroplast"/>
    <property type="evidence" value="ECO:0007669"/>
    <property type="project" value="UniProtKB-SubCell"/>
</dbReference>
<protein>
    <submittedName>
        <fullName evidence="11">Light harvesting complex protein</fullName>
    </submittedName>
</protein>
<dbReference type="STRING" id="2880.D7G7S7"/>
<dbReference type="GO" id="GO:0009765">
    <property type="term" value="P:photosynthesis, light harvesting"/>
    <property type="evidence" value="ECO:0007669"/>
    <property type="project" value="InterPro"/>
</dbReference>
<dbReference type="GO" id="GO:0030076">
    <property type="term" value="C:light-harvesting complex"/>
    <property type="evidence" value="ECO:0007669"/>
    <property type="project" value="UniProtKB-KW"/>
</dbReference>
<keyword evidence="5" id="KW-0150">Chloroplast</keyword>
<dbReference type="OMA" id="HVPGDYG"/>
<feature type="binding site" evidence="9">
    <location>
        <position position="193"/>
    </location>
    <ligand>
        <name>chlorophyll a</name>
        <dbReference type="ChEBI" id="CHEBI:58416"/>
        <label>1</label>
    </ligand>
</feature>
<dbReference type="InterPro" id="IPR001344">
    <property type="entry name" value="Chloro_AB-bd_pln"/>
</dbReference>
<dbReference type="OrthoDB" id="423598at2759"/>
<organism evidence="11 12">
    <name type="scientific">Ectocarpus siliculosus</name>
    <name type="common">Brown alga</name>
    <name type="synonym">Conferva siliculosa</name>
    <dbReference type="NCBI Taxonomy" id="2880"/>
    <lineage>
        <taxon>Eukaryota</taxon>
        <taxon>Sar</taxon>
        <taxon>Stramenopiles</taxon>
        <taxon>Ochrophyta</taxon>
        <taxon>PX clade</taxon>
        <taxon>Phaeophyceae</taxon>
        <taxon>Ectocarpales</taxon>
        <taxon>Ectocarpaceae</taxon>
        <taxon>Ectocarpus</taxon>
    </lineage>
</organism>
<dbReference type="GO" id="GO:0016020">
    <property type="term" value="C:membrane"/>
    <property type="evidence" value="ECO:0007669"/>
    <property type="project" value="InterPro"/>
</dbReference>
<dbReference type="InterPro" id="IPR022796">
    <property type="entry name" value="Chloroa_b-bind"/>
</dbReference>
<dbReference type="Pfam" id="PF00504">
    <property type="entry name" value="Chloroa_b-bind"/>
    <property type="match status" value="1"/>
</dbReference>
<feature type="binding site" evidence="9">
    <location>
        <position position="68"/>
    </location>
    <ligand>
        <name>chlorophyll a</name>
        <dbReference type="ChEBI" id="CHEBI:58416"/>
        <label>1</label>
    </ligand>
</feature>